<reference evidence="3 4" key="1">
    <citation type="submission" date="2018-12" db="EMBL/GenBank/DDBJ databases">
        <title>Complete genome sequencing of Tabrizicola sp. K13M18.</title>
        <authorList>
            <person name="Bae J.-W."/>
        </authorList>
    </citation>
    <scope>NUCLEOTIDE SEQUENCE [LARGE SCALE GENOMIC DNA]</scope>
    <source>
        <strain evidence="3 4">K13M18</strain>
    </source>
</reference>
<dbReference type="Proteomes" id="UP000282002">
    <property type="component" value="Chromosome"/>
</dbReference>
<dbReference type="KEGG" id="taw:EI545_16320"/>
<accession>A0A3S8U9L5</accession>
<sequence>MRKGMRGWSHCRPPRPLRTSPTRQDDLHHGAGGVGLAHPCRTSPMRLRLIALVAVLTAAPALAASTDYSLDPTASTVAFETDFGPDIITGSIPLLVADLSLDFDQVRNCTVDVTLDVSGARASFPFAAQALKGPKVLDAGAYPQMTFESTSVAPAGTAADVTGNLTIRGVTRQVTLRAEISRPNGSDPGDFSRLTVRLTGRVNRSDFGATGWADMVGDEVRILITARIDAKG</sequence>
<dbReference type="AlphaFoldDB" id="A0A3S8U9L5"/>
<gene>
    <name evidence="3" type="ORF">EI545_16320</name>
</gene>
<dbReference type="OrthoDB" id="9811006at2"/>
<feature type="region of interest" description="Disordered" evidence="1">
    <location>
        <begin position="1"/>
        <end position="30"/>
    </location>
</feature>
<dbReference type="SMART" id="SM00867">
    <property type="entry name" value="YceI"/>
    <property type="match status" value="1"/>
</dbReference>
<dbReference type="InterPro" id="IPR007372">
    <property type="entry name" value="Lipid/polyisoprenoid-bd_YceI"/>
</dbReference>
<dbReference type="InterPro" id="IPR036761">
    <property type="entry name" value="TTHA0802/YceI-like_sf"/>
</dbReference>
<dbReference type="Gene3D" id="2.40.128.110">
    <property type="entry name" value="Lipid/polyisoprenoid-binding, YceI-like"/>
    <property type="match status" value="1"/>
</dbReference>
<evidence type="ECO:0000313" key="3">
    <source>
        <dbReference type="EMBL" id="AZL60249.1"/>
    </source>
</evidence>
<protein>
    <submittedName>
        <fullName evidence="3">Polyisoprenoid-binding protein</fullName>
    </submittedName>
</protein>
<evidence type="ECO:0000313" key="4">
    <source>
        <dbReference type="Proteomes" id="UP000282002"/>
    </source>
</evidence>
<feature type="domain" description="Lipid/polyisoprenoid-binding YceI-like" evidence="2">
    <location>
        <begin position="67"/>
        <end position="229"/>
    </location>
</feature>
<dbReference type="PANTHER" id="PTHR34406:SF1">
    <property type="entry name" value="PROTEIN YCEI"/>
    <property type="match status" value="1"/>
</dbReference>
<keyword evidence="4" id="KW-1185">Reference proteome</keyword>
<dbReference type="PANTHER" id="PTHR34406">
    <property type="entry name" value="PROTEIN YCEI"/>
    <property type="match status" value="1"/>
</dbReference>
<dbReference type="SUPFAM" id="SSF101874">
    <property type="entry name" value="YceI-like"/>
    <property type="match status" value="1"/>
</dbReference>
<evidence type="ECO:0000259" key="2">
    <source>
        <dbReference type="SMART" id="SM00867"/>
    </source>
</evidence>
<evidence type="ECO:0000256" key="1">
    <source>
        <dbReference type="SAM" id="MobiDB-lite"/>
    </source>
</evidence>
<proteinExistence type="predicted"/>
<dbReference type="EMBL" id="CP034328">
    <property type="protein sequence ID" value="AZL60249.1"/>
    <property type="molecule type" value="Genomic_DNA"/>
</dbReference>
<dbReference type="Pfam" id="PF04264">
    <property type="entry name" value="YceI"/>
    <property type="match status" value="1"/>
</dbReference>
<name>A0A3S8U9L5_9RHOB</name>
<organism evidence="3 4">
    <name type="scientific">Tabrizicola piscis</name>
    <dbReference type="NCBI Taxonomy" id="2494374"/>
    <lineage>
        <taxon>Bacteria</taxon>
        <taxon>Pseudomonadati</taxon>
        <taxon>Pseudomonadota</taxon>
        <taxon>Alphaproteobacteria</taxon>
        <taxon>Rhodobacterales</taxon>
        <taxon>Paracoccaceae</taxon>
        <taxon>Tabrizicola</taxon>
    </lineage>
</organism>